<organism evidence="1 2">
    <name type="scientific">Caulobacter phage CcrColossus</name>
    <dbReference type="NCBI Taxonomy" id="1211640"/>
    <lineage>
        <taxon>Viruses</taxon>
        <taxon>Duplodnaviria</taxon>
        <taxon>Heunggongvirae</taxon>
        <taxon>Uroviricota</taxon>
        <taxon>Caudoviricetes</taxon>
        <taxon>Jeanschmidtviridae</taxon>
        <taxon>Colossusvirus</taxon>
        <taxon>Colossusvirus colossus</taxon>
    </lineage>
</organism>
<keyword evidence="2" id="KW-1185">Reference proteome</keyword>
<accession>K4JSL4</accession>
<dbReference type="RefSeq" id="YP_006988470.1">
    <property type="nucleotide sequence ID" value="NC_019406.1"/>
</dbReference>
<protein>
    <submittedName>
        <fullName evidence="1">Uncharacterized protein</fullName>
    </submittedName>
</protein>
<dbReference type="KEGG" id="vg:13995164"/>
<reference evidence="1 2" key="1">
    <citation type="journal article" date="2012" name="BMC Genomics">
        <title>The Caulobacter crescentus phage phiCbK: genomics of a canonical phage.</title>
        <authorList>
            <person name="Gill J.J."/>
            <person name="Berry J.D."/>
            <person name="Russell W.K."/>
            <person name="Lessor L."/>
            <person name="Escobar Garcia D.A."/>
            <person name="Hernandez D."/>
            <person name="Kane A."/>
            <person name="Keene J."/>
            <person name="Maddox M."/>
            <person name="Martin R."/>
            <person name="Mohan S."/>
            <person name="Thorn A.M."/>
            <person name="Russell D.H."/>
            <person name="Young R."/>
        </authorList>
    </citation>
    <scope>NUCLEOTIDE SEQUENCE [LARGE SCALE GENOMIC DNA]</scope>
</reference>
<evidence type="ECO:0000313" key="2">
    <source>
        <dbReference type="Proteomes" id="UP000000463"/>
    </source>
</evidence>
<name>K4JSL4_9CAUD</name>
<evidence type="ECO:0000313" key="1">
    <source>
        <dbReference type="EMBL" id="AFU88106.1"/>
    </source>
</evidence>
<proteinExistence type="predicted"/>
<sequence length="135" mass="15182">MPLSEDEALLLRDGDIVLVPIKVVRSNNHFDRDGVSLRVQSPQILHGRDEIEKGQPEFSIKSSQVHSIAVMPLRLKDHVKWDASGPGADYMPETGVVVHIDGDDITVKQDKERTPRNRVILRSALTRYNPKPKEA</sequence>
<dbReference type="Proteomes" id="UP000000463">
    <property type="component" value="Segment"/>
</dbReference>
<dbReference type="GeneID" id="13995164"/>
<gene>
    <name evidence="1" type="ORF">CcrColossus_gp236</name>
</gene>
<dbReference type="EMBL" id="JX100810">
    <property type="protein sequence ID" value="AFU88106.1"/>
    <property type="molecule type" value="Genomic_DNA"/>
</dbReference>